<dbReference type="AlphaFoldDB" id="A0A857JAK7"/>
<dbReference type="PROSITE" id="PS51257">
    <property type="entry name" value="PROKAR_LIPOPROTEIN"/>
    <property type="match status" value="1"/>
</dbReference>
<dbReference type="NCBIfam" id="TIGR01730">
    <property type="entry name" value="RND_mfp"/>
    <property type="match status" value="1"/>
</dbReference>
<sequence>MTSERPAMDRTAPSFTHIAIACCLALALSACGKKDEAAAPPAAAEVAQDPMLVSVQPAMAANFKTGKLGSAEISPVQEITGRIDASEHRVSRIGAAVTGRITEVLVEVGDTVRAGQPLARIASPELTQAQLALLRANAASSLASRAVERARQLLAADVIGSAELQRRESEQAVANAELRASSDQLRLLGMSAGDIQALRSQGTLAAGMSVLSPRAGVVIERAVSQGQVTQPGNPLFTVADLDKVWVVGAVPEQTAGSVEVGQSMEITVPALGGDPLSGKVVVVGATVQPDTRTVAIRTEVDNPRRALKPQMLATMRISGAAQKVLALPATAVVRENDRDHVFVKTAENRYRLTPVELGPTSGGMRAVLQGPREGTEVVTEGAFHLNNERKRAELE</sequence>
<evidence type="ECO:0000256" key="2">
    <source>
        <dbReference type="ARBA" id="ARBA00022448"/>
    </source>
</evidence>
<keyword evidence="2" id="KW-0813">Transport</keyword>
<dbReference type="InterPro" id="IPR051909">
    <property type="entry name" value="MFP_Cation_Efflux"/>
</dbReference>
<protein>
    <submittedName>
        <fullName evidence="6">Efflux RND transporter periplasmic adaptor subunit</fullName>
    </submittedName>
</protein>
<evidence type="ECO:0000259" key="5">
    <source>
        <dbReference type="Pfam" id="PF25975"/>
    </source>
</evidence>
<proteinExistence type="inferred from homology"/>
<dbReference type="Gene3D" id="2.40.30.170">
    <property type="match status" value="1"/>
</dbReference>
<name>A0A857JAK7_9BURK</name>
<dbReference type="InterPro" id="IPR058647">
    <property type="entry name" value="BSH_CzcB-like"/>
</dbReference>
<evidence type="ECO:0000313" key="7">
    <source>
        <dbReference type="Proteomes" id="UP000464787"/>
    </source>
</evidence>
<accession>A0A857JAK7</accession>
<feature type="domain" description="CusB-like beta-barrel" evidence="3">
    <location>
        <begin position="243"/>
        <end position="320"/>
    </location>
</feature>
<dbReference type="InterPro" id="IPR058792">
    <property type="entry name" value="Beta-barrel_RND_2"/>
</dbReference>
<evidence type="ECO:0000259" key="4">
    <source>
        <dbReference type="Pfam" id="PF25973"/>
    </source>
</evidence>
<evidence type="ECO:0000313" key="6">
    <source>
        <dbReference type="EMBL" id="QHI99768.1"/>
    </source>
</evidence>
<dbReference type="Pfam" id="PF25973">
    <property type="entry name" value="BSH_CzcB"/>
    <property type="match status" value="1"/>
</dbReference>
<gene>
    <name evidence="6" type="ORF">GT347_18355</name>
</gene>
<organism evidence="6 7">
    <name type="scientific">Xylophilus rhododendri</name>
    <dbReference type="NCBI Taxonomy" id="2697032"/>
    <lineage>
        <taxon>Bacteria</taxon>
        <taxon>Pseudomonadati</taxon>
        <taxon>Pseudomonadota</taxon>
        <taxon>Betaproteobacteria</taxon>
        <taxon>Burkholderiales</taxon>
        <taxon>Xylophilus</taxon>
    </lineage>
</organism>
<dbReference type="Pfam" id="PF25954">
    <property type="entry name" value="Beta-barrel_RND_2"/>
    <property type="match status" value="1"/>
</dbReference>
<comment type="similarity">
    <text evidence="1">Belongs to the membrane fusion protein (MFP) (TC 8.A.1) family.</text>
</comment>
<dbReference type="PANTHER" id="PTHR30097">
    <property type="entry name" value="CATION EFFLUX SYSTEM PROTEIN CUSB"/>
    <property type="match status" value="1"/>
</dbReference>
<reference evidence="6 7" key="1">
    <citation type="submission" date="2020-01" db="EMBL/GenBank/DDBJ databases">
        <title>Genome sequencing of strain KACC 21265.</title>
        <authorList>
            <person name="Heo J."/>
            <person name="Kim S.-J."/>
            <person name="Kim J.-S."/>
            <person name="Hong S.-B."/>
            <person name="Kwon S.-W."/>
        </authorList>
    </citation>
    <scope>NUCLEOTIDE SEQUENCE [LARGE SCALE GENOMIC DNA]</scope>
    <source>
        <strain evidence="6 7">KACC 21265</strain>
    </source>
</reference>
<evidence type="ECO:0000259" key="3">
    <source>
        <dbReference type="Pfam" id="PF25954"/>
    </source>
</evidence>
<dbReference type="InterPro" id="IPR058649">
    <property type="entry name" value="CzcB_C"/>
</dbReference>
<dbReference type="KEGG" id="xyk:GT347_18355"/>
<feature type="domain" description="CzcB-like barrel-sandwich hybrid" evidence="4">
    <location>
        <begin position="90"/>
        <end position="240"/>
    </location>
</feature>
<feature type="domain" description="CzcB-like C-terminal circularly permuted SH3-like" evidence="5">
    <location>
        <begin position="326"/>
        <end position="385"/>
    </location>
</feature>
<evidence type="ECO:0000256" key="1">
    <source>
        <dbReference type="ARBA" id="ARBA00009477"/>
    </source>
</evidence>
<dbReference type="GO" id="GO:0022857">
    <property type="term" value="F:transmembrane transporter activity"/>
    <property type="evidence" value="ECO:0007669"/>
    <property type="project" value="InterPro"/>
</dbReference>
<dbReference type="SUPFAM" id="SSF111369">
    <property type="entry name" value="HlyD-like secretion proteins"/>
    <property type="match status" value="1"/>
</dbReference>
<dbReference type="Gene3D" id="2.40.420.20">
    <property type="match status" value="1"/>
</dbReference>
<dbReference type="Pfam" id="PF25975">
    <property type="entry name" value="CzcB_C"/>
    <property type="match status" value="1"/>
</dbReference>
<keyword evidence="7" id="KW-1185">Reference proteome</keyword>
<dbReference type="EMBL" id="CP047650">
    <property type="protein sequence ID" value="QHI99768.1"/>
    <property type="molecule type" value="Genomic_DNA"/>
</dbReference>
<dbReference type="InterPro" id="IPR006143">
    <property type="entry name" value="RND_pump_MFP"/>
</dbReference>
<dbReference type="Proteomes" id="UP000464787">
    <property type="component" value="Chromosome"/>
</dbReference>
<dbReference type="Gene3D" id="2.40.50.100">
    <property type="match status" value="1"/>
</dbReference>
<dbReference type="FunFam" id="2.40.30.170:FF:000010">
    <property type="entry name" value="Efflux RND transporter periplasmic adaptor subunit"/>
    <property type="match status" value="1"/>
</dbReference>
<dbReference type="GO" id="GO:0016020">
    <property type="term" value="C:membrane"/>
    <property type="evidence" value="ECO:0007669"/>
    <property type="project" value="InterPro"/>
</dbReference>